<evidence type="ECO:0000256" key="5">
    <source>
        <dbReference type="ARBA" id="ARBA00023136"/>
    </source>
</evidence>
<dbReference type="Pfam" id="PF02687">
    <property type="entry name" value="FtsX"/>
    <property type="match status" value="2"/>
</dbReference>
<evidence type="ECO:0000256" key="4">
    <source>
        <dbReference type="ARBA" id="ARBA00022989"/>
    </source>
</evidence>
<dbReference type="GO" id="GO:0022857">
    <property type="term" value="F:transmembrane transporter activity"/>
    <property type="evidence" value="ECO:0007669"/>
    <property type="project" value="TreeGrafter"/>
</dbReference>
<organism evidence="10 11">
    <name type="scientific">Parabacteroides acidifaciens</name>
    <dbReference type="NCBI Taxonomy" id="2290935"/>
    <lineage>
        <taxon>Bacteria</taxon>
        <taxon>Pseudomonadati</taxon>
        <taxon>Bacteroidota</taxon>
        <taxon>Bacteroidia</taxon>
        <taxon>Bacteroidales</taxon>
        <taxon>Tannerellaceae</taxon>
        <taxon>Parabacteroides</taxon>
    </lineage>
</organism>
<reference evidence="9 12" key="2">
    <citation type="submission" date="2020-08" db="EMBL/GenBank/DDBJ databases">
        <title>Genome public.</title>
        <authorList>
            <person name="Liu C."/>
            <person name="Sun Q."/>
        </authorList>
    </citation>
    <scope>NUCLEOTIDE SEQUENCE [LARGE SCALE GENOMIC DNA]</scope>
    <source>
        <strain evidence="9 12">426_9</strain>
    </source>
</reference>
<dbReference type="PANTHER" id="PTHR30572">
    <property type="entry name" value="MEMBRANE COMPONENT OF TRANSPORTER-RELATED"/>
    <property type="match status" value="1"/>
</dbReference>
<dbReference type="Proteomes" id="UP000629596">
    <property type="component" value="Unassembled WGS sequence"/>
</dbReference>
<feature type="transmembrane region" description="Helical" evidence="6">
    <location>
        <begin position="277"/>
        <end position="298"/>
    </location>
</feature>
<feature type="transmembrane region" description="Helical" evidence="6">
    <location>
        <begin position="701"/>
        <end position="726"/>
    </location>
</feature>
<feature type="domain" description="ABC3 transporter permease C-terminal" evidence="7">
    <location>
        <begin position="284"/>
        <end position="399"/>
    </location>
</feature>
<feature type="transmembrane region" description="Helical" evidence="6">
    <location>
        <begin position="325"/>
        <end position="352"/>
    </location>
</feature>
<evidence type="ECO:0000313" key="10">
    <source>
        <dbReference type="EMBL" id="RDU48679.1"/>
    </source>
</evidence>
<dbReference type="Pfam" id="PF12704">
    <property type="entry name" value="MacB_PCD"/>
    <property type="match status" value="1"/>
</dbReference>
<feature type="domain" description="MacB-like periplasmic core" evidence="8">
    <location>
        <begin position="22"/>
        <end position="193"/>
    </location>
</feature>
<dbReference type="PANTHER" id="PTHR30572:SF18">
    <property type="entry name" value="ABC-TYPE MACROLIDE FAMILY EXPORT SYSTEM PERMEASE COMPONENT 2"/>
    <property type="match status" value="1"/>
</dbReference>
<keyword evidence="2" id="KW-1003">Cell membrane</keyword>
<proteinExistence type="predicted"/>
<feature type="transmembrane region" description="Helical" evidence="6">
    <location>
        <begin position="372"/>
        <end position="395"/>
    </location>
</feature>
<feature type="transmembrane region" description="Helical" evidence="6">
    <location>
        <begin position="738"/>
        <end position="762"/>
    </location>
</feature>
<evidence type="ECO:0000259" key="7">
    <source>
        <dbReference type="Pfam" id="PF02687"/>
    </source>
</evidence>
<protein>
    <submittedName>
        <fullName evidence="10">ABC transporter permease</fullName>
    </submittedName>
    <submittedName>
        <fullName evidence="9">FtsX-like permease family protein</fullName>
    </submittedName>
</protein>
<dbReference type="InterPro" id="IPR025857">
    <property type="entry name" value="MacB_PCD"/>
</dbReference>
<evidence type="ECO:0000256" key="3">
    <source>
        <dbReference type="ARBA" id="ARBA00022692"/>
    </source>
</evidence>
<feature type="transmembrane region" description="Helical" evidence="6">
    <location>
        <begin position="656"/>
        <end position="680"/>
    </location>
</feature>
<keyword evidence="3 6" id="KW-0812">Transmembrane</keyword>
<feature type="domain" description="ABC3 transporter permease C-terminal" evidence="7">
    <location>
        <begin position="659"/>
        <end position="772"/>
    </location>
</feature>
<dbReference type="InterPro" id="IPR050250">
    <property type="entry name" value="Macrolide_Exporter_MacB"/>
</dbReference>
<dbReference type="RefSeq" id="WP_115500101.1">
    <property type="nucleotide sequence ID" value="NZ_JACRTI010000032.1"/>
</dbReference>
<dbReference type="InterPro" id="IPR003838">
    <property type="entry name" value="ABC3_permease_C"/>
</dbReference>
<reference evidence="10 11" key="1">
    <citation type="submission" date="2018-07" db="EMBL/GenBank/DDBJ databases">
        <title>Parabacteroides acidifaciens nov. sp., isolated from human feces.</title>
        <authorList>
            <person name="Wang Y.J."/>
        </authorList>
    </citation>
    <scope>NUCLEOTIDE SEQUENCE [LARGE SCALE GENOMIC DNA]</scope>
    <source>
        <strain evidence="10 11">426-9</strain>
    </source>
</reference>
<keyword evidence="5 6" id="KW-0472">Membrane</keyword>
<sequence length="779" mass="87971">MNNLLNFKSFLKFLSKNKAYTAIDVFGLSVSLMFVILIAVYTVQELSIDNFQENRERIYVVAHESGDAVAIPIAYRLQERYPEIERVCPVVFNNISDLQVFYGDRKLKAEACCADSSFFSFFSFRLLAGNSKQVLNDQYDAVLSETFARKMFGSEDPVGKSLRISDSTSVIVTGVMADIRRSIVPYKDMVIRLERAQEFNGSLSMTNDGNAGSTTGFLMMHEGADLRLRTDDILEYFKEYFWPYKLGVWKEVRIIPMKDIYFSEKPGYSSLEHGDKLFILVLMSVGILILIFAVFNYINLTVAQAGQRAKEMATRRLLGSSRMELFLRLMMESTLMTLFSFLFGLLLAMAAVPFANSLLDTRIVLSDAFTPAYIGAAVVLILLIGVLSGLLPALLISASKPIDVVRGTFRRRTKMVFSKCFITIQNIITIAILAAALVMGLQINHMIEAPLGYNTANILAADNTCRSDNERAAVLDGLRQLPCVKSVGMSEGTPFNGGNNLTGKYEGKSLSFQQLVVDSAAFNMFGLQIKQDNHVASSDNWSWYLTERAFRDMELPEDAKVFHLNENAVPILGVLKDFHLHSVIDESSPLMLRFRDFNKPNSWPWNILVEVQGNPYTAYREVSEVFEQVTKIDFEGKYIDQQIQERFESQIRMVKIVVIFACVAILISLLGLLAMSTYFIQQRSQEIAIRKVFGSDDRSILIRLVGTFLMYVVIAFVIATPVSWYFMKQWLSDYSYRISLSPLIFIAAGLFCLVISFFSVFFQSWRAANANPVESVKDN</sequence>
<evidence type="ECO:0000256" key="6">
    <source>
        <dbReference type="SAM" id="Phobius"/>
    </source>
</evidence>
<feature type="transmembrane region" description="Helical" evidence="6">
    <location>
        <begin position="21"/>
        <end position="43"/>
    </location>
</feature>
<dbReference type="EMBL" id="JACRTI010000032">
    <property type="protein sequence ID" value="MBC8602609.1"/>
    <property type="molecule type" value="Genomic_DNA"/>
</dbReference>
<evidence type="ECO:0000313" key="12">
    <source>
        <dbReference type="Proteomes" id="UP000629596"/>
    </source>
</evidence>
<feature type="transmembrane region" description="Helical" evidence="6">
    <location>
        <begin position="416"/>
        <end position="441"/>
    </location>
</feature>
<evidence type="ECO:0000256" key="2">
    <source>
        <dbReference type="ARBA" id="ARBA00022475"/>
    </source>
</evidence>
<dbReference type="AlphaFoldDB" id="A0A3D8HCG8"/>
<evidence type="ECO:0000259" key="8">
    <source>
        <dbReference type="Pfam" id="PF12704"/>
    </source>
</evidence>
<gene>
    <name evidence="10" type="ORF">DWU89_13230</name>
    <name evidence="9" type="ORF">H8784_12895</name>
</gene>
<keyword evidence="4 6" id="KW-1133">Transmembrane helix</keyword>
<comment type="caution">
    <text evidence="10">The sequence shown here is derived from an EMBL/GenBank/DDBJ whole genome shotgun (WGS) entry which is preliminary data.</text>
</comment>
<comment type="subcellular location">
    <subcellularLocation>
        <location evidence="1">Cell membrane</location>
        <topology evidence="1">Multi-pass membrane protein</topology>
    </subcellularLocation>
</comment>
<keyword evidence="12" id="KW-1185">Reference proteome</keyword>
<evidence type="ECO:0000313" key="11">
    <source>
        <dbReference type="Proteomes" id="UP000256321"/>
    </source>
</evidence>
<name>A0A3D8HCG8_9BACT</name>
<dbReference type="EMBL" id="QREV01000032">
    <property type="protein sequence ID" value="RDU48679.1"/>
    <property type="molecule type" value="Genomic_DNA"/>
</dbReference>
<dbReference type="Proteomes" id="UP000256321">
    <property type="component" value="Unassembled WGS sequence"/>
</dbReference>
<evidence type="ECO:0000313" key="9">
    <source>
        <dbReference type="EMBL" id="MBC8602609.1"/>
    </source>
</evidence>
<evidence type="ECO:0000256" key="1">
    <source>
        <dbReference type="ARBA" id="ARBA00004651"/>
    </source>
</evidence>
<accession>A0A3D8HCG8</accession>
<dbReference type="GO" id="GO:0005886">
    <property type="term" value="C:plasma membrane"/>
    <property type="evidence" value="ECO:0007669"/>
    <property type="project" value="UniProtKB-SubCell"/>
</dbReference>